<organism evidence="1 2">
    <name type="scientific">Paracoccus broussonetiae</name>
    <dbReference type="NCBI Taxonomy" id="3075834"/>
    <lineage>
        <taxon>Bacteria</taxon>
        <taxon>Pseudomonadati</taxon>
        <taxon>Pseudomonadota</taxon>
        <taxon>Alphaproteobacteria</taxon>
        <taxon>Rhodobacterales</taxon>
        <taxon>Paracoccaceae</taxon>
        <taxon>Paracoccus</taxon>
    </lineage>
</organism>
<keyword evidence="2" id="KW-1185">Reference proteome</keyword>
<evidence type="ECO:0008006" key="3">
    <source>
        <dbReference type="Google" id="ProtNLM"/>
    </source>
</evidence>
<accession>A0ABU3EB37</accession>
<comment type="caution">
    <text evidence="1">The sequence shown here is derived from an EMBL/GenBank/DDBJ whole genome shotgun (WGS) entry which is preliminary data.</text>
</comment>
<protein>
    <recommendedName>
        <fullName evidence="3">DUF1127 domain-containing protein</fullName>
    </recommendedName>
</protein>
<sequence>MFASDFTRQPRGLADRLLTLLGFRKAGDPCLRNVVTDRYAALDDPVTRKALADLPPHLLRDVGVSVDTPDRSQPVEGEALRKYLW</sequence>
<evidence type="ECO:0000313" key="2">
    <source>
        <dbReference type="Proteomes" id="UP001251085"/>
    </source>
</evidence>
<gene>
    <name evidence="1" type="ORF">RM190_06135</name>
</gene>
<proteinExistence type="predicted"/>
<evidence type="ECO:0000313" key="1">
    <source>
        <dbReference type="EMBL" id="MDT1061434.1"/>
    </source>
</evidence>
<dbReference type="EMBL" id="JAVRQI010000004">
    <property type="protein sequence ID" value="MDT1061434.1"/>
    <property type="molecule type" value="Genomic_DNA"/>
</dbReference>
<dbReference type="RefSeq" id="WP_311758537.1">
    <property type="nucleotide sequence ID" value="NZ_JAVRQI010000004.1"/>
</dbReference>
<dbReference type="Proteomes" id="UP001251085">
    <property type="component" value="Unassembled WGS sequence"/>
</dbReference>
<reference evidence="2" key="1">
    <citation type="submission" date="2023-07" db="EMBL/GenBank/DDBJ databases">
        <title>Characterization of two Paracoccaceae strains isolated from Phycosphere and proposal of Xinfangfangia lacusdiani sp. nov.</title>
        <authorList>
            <person name="Deng Y."/>
            <person name="Zhang Y.Q."/>
        </authorList>
    </citation>
    <scope>NUCLEOTIDE SEQUENCE [LARGE SCALE GENOMIC DNA]</scope>
    <source>
        <strain evidence="2">CPCC 101403</strain>
    </source>
</reference>
<name>A0ABU3EB37_9RHOB</name>